<name>A0A5D0GJ17_9FLAO</name>
<keyword evidence="1" id="KW-0812">Transmembrane</keyword>
<protein>
    <submittedName>
        <fullName evidence="2">Uncharacterized protein</fullName>
    </submittedName>
</protein>
<sequence>MQRFGAILLFYKPYVFWSFIINIVLTFISPQLVPAILTKLFLIILLWFIVKESHEKRKLVFYNNLGINSLRLFSMLFIIDVCIMVVFLSFIKVFI</sequence>
<dbReference type="Proteomes" id="UP000324550">
    <property type="component" value="Unassembled WGS sequence"/>
</dbReference>
<feature type="transmembrane region" description="Helical" evidence="1">
    <location>
        <begin position="32"/>
        <end position="50"/>
    </location>
</feature>
<organism evidence="2 3">
    <name type="scientific">Formosa maritima</name>
    <dbReference type="NCBI Taxonomy" id="2592046"/>
    <lineage>
        <taxon>Bacteria</taxon>
        <taxon>Pseudomonadati</taxon>
        <taxon>Bacteroidota</taxon>
        <taxon>Flavobacteriia</taxon>
        <taxon>Flavobacteriales</taxon>
        <taxon>Flavobacteriaceae</taxon>
        <taxon>Formosa</taxon>
    </lineage>
</organism>
<keyword evidence="3" id="KW-1185">Reference proteome</keyword>
<dbReference type="EMBL" id="VSFC01000019">
    <property type="protein sequence ID" value="TYA58309.1"/>
    <property type="molecule type" value="Genomic_DNA"/>
</dbReference>
<keyword evidence="1" id="KW-1133">Transmembrane helix</keyword>
<feature type="transmembrane region" description="Helical" evidence="1">
    <location>
        <begin position="6"/>
        <end position="25"/>
    </location>
</feature>
<dbReference type="AlphaFoldDB" id="A0A5D0GJ17"/>
<reference evidence="2 3" key="1">
    <citation type="submission" date="2019-08" db="EMBL/GenBank/DDBJ databases">
        <title>Formosa sediminis sp. nov., isolated from marine sediment.</title>
        <authorList>
            <person name="Cao W.R."/>
        </authorList>
    </citation>
    <scope>NUCLEOTIDE SEQUENCE [LARGE SCALE GENOMIC DNA]</scope>
    <source>
        <strain evidence="2 3">1494</strain>
    </source>
</reference>
<evidence type="ECO:0000313" key="2">
    <source>
        <dbReference type="EMBL" id="TYA58309.1"/>
    </source>
</evidence>
<feature type="transmembrane region" description="Helical" evidence="1">
    <location>
        <begin position="70"/>
        <end position="91"/>
    </location>
</feature>
<accession>A0A5D0GJ17</accession>
<proteinExistence type="predicted"/>
<evidence type="ECO:0000313" key="3">
    <source>
        <dbReference type="Proteomes" id="UP000324550"/>
    </source>
</evidence>
<gene>
    <name evidence="2" type="ORF">FVF61_03285</name>
</gene>
<keyword evidence="1" id="KW-0472">Membrane</keyword>
<comment type="caution">
    <text evidence="2">The sequence shown here is derived from an EMBL/GenBank/DDBJ whole genome shotgun (WGS) entry which is preliminary data.</text>
</comment>
<evidence type="ECO:0000256" key="1">
    <source>
        <dbReference type="SAM" id="Phobius"/>
    </source>
</evidence>